<dbReference type="EMBL" id="NXNG01000001">
    <property type="protein sequence ID" value="PWT26466.1"/>
    <property type="molecule type" value="Genomic_DNA"/>
</dbReference>
<reference evidence="1 2" key="1">
    <citation type="submission" date="2017-09" db="EMBL/GenBank/DDBJ databases">
        <title>High-quality draft genome sequence of Butyrivibrio fibrisolvens INBov1, isolated from cow rumen.</title>
        <authorList>
            <person name="Rodriguez Hernaez J."/>
            <person name="Rivarola M."/>
            <person name="Paniego N."/>
            <person name="Cravero S."/>
            <person name="Ceron Cucchi M."/>
            <person name="Martinez M.C."/>
        </authorList>
    </citation>
    <scope>NUCLEOTIDE SEQUENCE [LARGE SCALE GENOMIC DNA]</scope>
    <source>
        <strain evidence="1 2">INBov1</strain>
    </source>
</reference>
<dbReference type="Proteomes" id="UP000245488">
    <property type="component" value="Chromosome"/>
</dbReference>
<sequence>MPEILEDHIDEKDKITDEVVLNLKPIAFKTIVDEEIVKYIHWQCQKILEIAKDKNESKEVARALNLETFEVLGTVMGMAHSVDIDFLVNQMKDSDYAFLVMHNHPSDGSFSRKDIKTFADSVNMTVLIVLGNKGSIYILEKTKQLVPNELLSIRKTLLDWKNEVIDFSDVIEQIRTFGIVYSVM</sequence>
<gene>
    <name evidence="1" type="ORF">CPT75_04695</name>
</gene>
<evidence type="ECO:0000313" key="2">
    <source>
        <dbReference type="Proteomes" id="UP000245488"/>
    </source>
</evidence>
<dbReference type="AlphaFoldDB" id="A0A317FZI6"/>
<protein>
    <recommendedName>
        <fullName evidence="3">RadC-like JAB domain-containing protein</fullName>
    </recommendedName>
</protein>
<comment type="caution">
    <text evidence="1">The sequence shown here is derived from an EMBL/GenBank/DDBJ whole genome shotgun (WGS) entry which is preliminary data.</text>
</comment>
<keyword evidence="2" id="KW-1185">Reference proteome</keyword>
<organism evidence="1 2">
    <name type="scientific">Butyrivibrio fibrisolvens</name>
    <dbReference type="NCBI Taxonomy" id="831"/>
    <lineage>
        <taxon>Bacteria</taxon>
        <taxon>Bacillati</taxon>
        <taxon>Bacillota</taxon>
        <taxon>Clostridia</taxon>
        <taxon>Lachnospirales</taxon>
        <taxon>Lachnospiraceae</taxon>
        <taxon>Butyrivibrio</taxon>
    </lineage>
</organism>
<evidence type="ECO:0000313" key="1">
    <source>
        <dbReference type="EMBL" id="PWT26466.1"/>
    </source>
</evidence>
<accession>A0A317FZI6</accession>
<proteinExistence type="predicted"/>
<evidence type="ECO:0008006" key="3">
    <source>
        <dbReference type="Google" id="ProtNLM"/>
    </source>
</evidence>
<dbReference type="RefSeq" id="WP_110072280.1">
    <property type="nucleotide sequence ID" value="NZ_CM009896.1"/>
</dbReference>
<name>A0A317FZI6_BUTFI</name>